<evidence type="ECO:0000313" key="2">
    <source>
        <dbReference type="EMBL" id="OQD46714.1"/>
    </source>
</evidence>
<evidence type="ECO:0000259" key="1">
    <source>
        <dbReference type="Pfam" id="PF01345"/>
    </source>
</evidence>
<sequence>MIPIILYKMPLSSEWKLLEMVIIKKRYTFYILLMMLAVLMATPLQAQHIARRLGHPSTRFADPIHTPEELRARLTSEDLFADIDIILNLCNGWQGSIEDFRHAAATAPITALQIPVGTHLPAMSSRKNGEPILIRGLVWGGEEPIDAYEFTFYSKGRRYRCVTPKLCCNFWVEDLGPDSRVPVLTIECNTSDEVPIHRPVRVCLTVKNTGDMPDELVTVTLPVPAGAIFTQSTGETNAAASRVIWRISNFAPYASRHLCANFTVQQPGDLTFTPTAFGTVAHQVDTMCVTRVSGIPAVLLEVVDVDDPIEVGRTETYELSVVNQGSTALTNVVIVCALEDTQEFVSGTGVTTAQAQGHIITFAPLAMLPPKATAKWQVIVKALAAGDVRFSAELTSDQFKRPINETEATRQY</sequence>
<reference evidence="2 3" key="1">
    <citation type="journal article" date="2016" name="Genome Announc.">
        <title>Draft Genome Sequence of the Anaerobic Ammonium-Oxidizing Bacterium 'Candidatus Brocadia sp. 40'.</title>
        <authorList>
            <person name="Ali M."/>
            <person name="Haroon M.F."/>
            <person name="Narita Y."/>
            <person name="Zhang L."/>
            <person name="Rangel Shaw D."/>
            <person name="Okabe S."/>
            <person name="Saikaly P.E."/>
        </authorList>
    </citation>
    <scope>NUCLEOTIDE SEQUENCE [LARGE SCALE GENOMIC DNA]</scope>
    <source>
        <strain evidence="2 3">40</strain>
    </source>
</reference>
<dbReference type="NCBIfam" id="TIGR01451">
    <property type="entry name" value="B_ant_repeat"/>
    <property type="match status" value="1"/>
</dbReference>
<proteinExistence type="predicted"/>
<evidence type="ECO:0000313" key="3">
    <source>
        <dbReference type="Proteomes" id="UP000242219"/>
    </source>
</evidence>
<accession>A0A1V6M2S1</accession>
<dbReference type="InterPro" id="IPR001434">
    <property type="entry name" value="OmcB-like_DUF11"/>
</dbReference>
<feature type="domain" description="DUF11" evidence="1">
    <location>
        <begin position="192"/>
        <end position="276"/>
    </location>
</feature>
<dbReference type="AlphaFoldDB" id="A0A1V6M2S1"/>
<name>A0A1V6M2S1_9BACT</name>
<comment type="caution">
    <text evidence="2">The sequence shown here is derived from an EMBL/GenBank/DDBJ whole genome shotgun (WGS) entry which is preliminary data.</text>
</comment>
<dbReference type="InterPro" id="IPR047589">
    <property type="entry name" value="DUF11_rpt"/>
</dbReference>
<gene>
    <name evidence="2" type="ORF">BIY37_01500</name>
</gene>
<organism evidence="2 3">
    <name type="scientific">Candidatus Brocadia sapporoensis</name>
    <dbReference type="NCBI Taxonomy" id="392547"/>
    <lineage>
        <taxon>Bacteria</taxon>
        <taxon>Pseudomonadati</taxon>
        <taxon>Planctomycetota</taxon>
        <taxon>Candidatus Brocadiia</taxon>
        <taxon>Candidatus Brocadiales</taxon>
        <taxon>Candidatus Brocadiaceae</taxon>
        <taxon>Candidatus Brocadia</taxon>
    </lineage>
</organism>
<feature type="domain" description="DUF11" evidence="1">
    <location>
        <begin position="307"/>
        <end position="398"/>
    </location>
</feature>
<dbReference type="Proteomes" id="UP000242219">
    <property type="component" value="Unassembled WGS sequence"/>
</dbReference>
<dbReference type="EMBL" id="MJUW02000021">
    <property type="protein sequence ID" value="OQD46714.1"/>
    <property type="molecule type" value="Genomic_DNA"/>
</dbReference>
<keyword evidence="3" id="KW-1185">Reference proteome</keyword>
<dbReference type="Pfam" id="PF01345">
    <property type="entry name" value="DUF11"/>
    <property type="match status" value="2"/>
</dbReference>
<dbReference type="RefSeq" id="WP_080324768.1">
    <property type="nucleotide sequence ID" value="NZ_MJUW02000021.1"/>
</dbReference>
<protein>
    <recommendedName>
        <fullName evidence="1">DUF11 domain-containing protein</fullName>
    </recommendedName>
</protein>